<accession>A0A378U1U8</accession>
<evidence type="ECO:0000313" key="4">
    <source>
        <dbReference type="Proteomes" id="UP000255024"/>
    </source>
</evidence>
<protein>
    <submittedName>
        <fullName evidence="3">DNA utilization protein GntX</fullName>
    </submittedName>
</protein>
<reference evidence="3 4" key="1">
    <citation type="submission" date="2018-06" db="EMBL/GenBank/DDBJ databases">
        <authorList>
            <consortium name="Pathogen Informatics"/>
            <person name="Doyle S."/>
        </authorList>
    </citation>
    <scope>NUCLEOTIDE SEQUENCE [LARGE SCALE GENOMIC DNA]</scope>
    <source>
        <strain evidence="3 4">NCTC11179</strain>
    </source>
</reference>
<feature type="domain" description="Phosphoribosyltransferase" evidence="2">
    <location>
        <begin position="134"/>
        <end position="223"/>
    </location>
</feature>
<keyword evidence="4" id="KW-1185">Reference proteome</keyword>
<evidence type="ECO:0000259" key="2">
    <source>
        <dbReference type="Pfam" id="PF00156"/>
    </source>
</evidence>
<comment type="similarity">
    <text evidence="1">Belongs to the ComF/GntX family.</text>
</comment>
<dbReference type="Pfam" id="PF00156">
    <property type="entry name" value="Pribosyltran"/>
    <property type="match status" value="1"/>
</dbReference>
<dbReference type="PANTHER" id="PTHR47505">
    <property type="entry name" value="DNA UTILIZATION PROTEIN YHGH"/>
    <property type="match status" value="1"/>
</dbReference>
<dbReference type="InterPro" id="IPR029057">
    <property type="entry name" value="PRTase-like"/>
</dbReference>
<gene>
    <name evidence="3" type="ORF">NCTC11179_02624</name>
</gene>
<dbReference type="RefSeq" id="WP_115091939.1">
    <property type="nucleotide sequence ID" value="NZ_CP068107.1"/>
</dbReference>
<dbReference type="EMBL" id="UGQL01000002">
    <property type="protein sequence ID" value="STZ69127.1"/>
    <property type="molecule type" value="Genomic_DNA"/>
</dbReference>
<dbReference type="SUPFAM" id="SSF53271">
    <property type="entry name" value="PRTase-like"/>
    <property type="match status" value="1"/>
</dbReference>
<organism evidence="3 4">
    <name type="scientific">Myroides odoratus</name>
    <name type="common">Flavobacterium odoratum</name>
    <dbReference type="NCBI Taxonomy" id="256"/>
    <lineage>
        <taxon>Bacteria</taxon>
        <taxon>Pseudomonadati</taxon>
        <taxon>Bacteroidota</taxon>
        <taxon>Flavobacteriia</taxon>
        <taxon>Flavobacteriales</taxon>
        <taxon>Flavobacteriaceae</taxon>
        <taxon>Myroides</taxon>
    </lineage>
</organism>
<dbReference type="PANTHER" id="PTHR47505:SF1">
    <property type="entry name" value="DNA UTILIZATION PROTEIN YHGH"/>
    <property type="match status" value="1"/>
</dbReference>
<proteinExistence type="inferred from homology"/>
<name>A0A378U1U8_MYROD</name>
<sequence length="226" mass="25373">MFKDLVNLLFPKSCSGCFTILLAQEELLCTACRAALPFTNQHLHTENEAMGKFYGKVKIQQASCLLYYAKNGIVSNLLHQLKYNNQPAIGFTLGRLYAEFLAETQAFPLVDFIVPVPLHRKKLRQRGYNQVDGFAKALSQRFQVPLHSSVLIKAKQTASQTTKSFQERIQAKPMVFQLQSTADLTGKHFLLLDDILTTGSTLETCARLLLQIPDSKVSILCLAYTK</sequence>
<evidence type="ECO:0000256" key="1">
    <source>
        <dbReference type="ARBA" id="ARBA00008007"/>
    </source>
</evidence>
<dbReference type="CDD" id="cd06223">
    <property type="entry name" value="PRTases_typeI"/>
    <property type="match status" value="1"/>
</dbReference>
<evidence type="ECO:0000313" key="3">
    <source>
        <dbReference type="EMBL" id="STZ69127.1"/>
    </source>
</evidence>
<dbReference type="InterPro" id="IPR000836">
    <property type="entry name" value="PRTase_dom"/>
</dbReference>
<dbReference type="Gene3D" id="3.40.50.2020">
    <property type="match status" value="1"/>
</dbReference>
<dbReference type="Proteomes" id="UP000255024">
    <property type="component" value="Unassembled WGS sequence"/>
</dbReference>
<dbReference type="AlphaFoldDB" id="A0A378U1U8"/>
<dbReference type="InterPro" id="IPR051910">
    <property type="entry name" value="ComF/GntX_DNA_util-trans"/>
</dbReference>